<dbReference type="PROSITE" id="PS50994">
    <property type="entry name" value="INTEGRASE"/>
    <property type="match status" value="1"/>
</dbReference>
<feature type="region of interest" description="Disordered" evidence="16">
    <location>
        <begin position="559"/>
        <end position="579"/>
    </location>
</feature>
<dbReference type="EMBL" id="AVOT02086264">
    <property type="protein sequence ID" value="MBW0570445.1"/>
    <property type="molecule type" value="Genomic_DNA"/>
</dbReference>
<dbReference type="InterPro" id="IPR041373">
    <property type="entry name" value="RT_RNaseH"/>
</dbReference>
<dbReference type="Pfam" id="PF24626">
    <property type="entry name" value="SH3_Tf2-1"/>
    <property type="match status" value="1"/>
</dbReference>
<proteinExistence type="predicted"/>
<name>A0A9Q3JZV1_9BASI</name>
<dbReference type="GO" id="GO:0006310">
    <property type="term" value="P:DNA recombination"/>
    <property type="evidence" value="ECO:0007669"/>
    <property type="project" value="UniProtKB-KW"/>
</dbReference>
<dbReference type="GO" id="GO:0006508">
    <property type="term" value="P:proteolysis"/>
    <property type="evidence" value="ECO:0007669"/>
    <property type="project" value="UniProtKB-KW"/>
</dbReference>
<dbReference type="InterPro" id="IPR036397">
    <property type="entry name" value="RNaseH_sf"/>
</dbReference>
<dbReference type="OrthoDB" id="10063139at2759"/>
<evidence type="ECO:0000256" key="16">
    <source>
        <dbReference type="SAM" id="MobiDB-lite"/>
    </source>
</evidence>
<keyword evidence="6" id="KW-0064">Aspartyl protease</keyword>
<keyword evidence="8" id="KW-0378">Hydrolase</keyword>
<keyword evidence="10" id="KW-0694">RNA-binding</keyword>
<dbReference type="GO" id="GO:0046872">
    <property type="term" value="F:metal ion binding"/>
    <property type="evidence" value="ECO:0007669"/>
    <property type="project" value="UniProtKB-KW"/>
</dbReference>
<evidence type="ECO:0000256" key="5">
    <source>
        <dbReference type="ARBA" id="ARBA00022723"/>
    </source>
</evidence>
<keyword evidence="13" id="KW-0239">DNA-directed DNA polymerase</keyword>
<sequence>FTHKFPQKDSHFPLNEKAVRQFHQLKEAFTISPILSHFDPSLPTIVETDASDYVLGAVLSQISDSGKHPIAFDSHKRLPAELNYEIHDKELLGIVWALKRWRAFLLSLSSSFEVLTDHSSLQYFMSSKILTCRQAHWAEFLSEFHFSITYHPGCLATLPDALSHWDNVYPERGEDFISKNPMYSQKIIKQDEIQAPKFFSVKEEAFPNLIESIQKTLWQDSQYRSILQDLGKGKSVQYYCLGSSSQLLLFKDRVVVPNDPTIQLSILQKRQYSPIAGHPGQEKTLKHVKRDFHWPGMTQLIKDYVSSCQKCSRDKNIHHKKFGFLKPLPIPSGPWICLSINFITHLPLSNSFDSILVIVDRFSKMAVFLPTMSSIASLDLAHLFIKNIFSKNGLPSSIVSYRGSLLVSSFWTNICQQLNISRDLSTAYHPETDGQTERVNQILENSHYSRYSFWKVINKNQSVQQDFKRELEVAINRFKRYADKSRASPPVFNPGDMVWLSPKNIKSTIPTKNLSERWLGPFPILKKVSPHAFHLKLPSQWKSIHPVFHLSLLEPVNTSTIPNRHQEPPPPILIEGEEE</sequence>
<dbReference type="Pfam" id="PF17917">
    <property type="entry name" value="RT_RNaseH"/>
    <property type="match status" value="1"/>
</dbReference>
<evidence type="ECO:0000256" key="10">
    <source>
        <dbReference type="ARBA" id="ARBA00022884"/>
    </source>
</evidence>
<evidence type="ECO:0000256" key="8">
    <source>
        <dbReference type="ARBA" id="ARBA00022801"/>
    </source>
</evidence>
<evidence type="ECO:0000256" key="7">
    <source>
        <dbReference type="ARBA" id="ARBA00022759"/>
    </source>
</evidence>
<keyword evidence="7" id="KW-0255">Endonuclease</keyword>
<dbReference type="GO" id="GO:0003964">
    <property type="term" value="F:RNA-directed DNA polymerase activity"/>
    <property type="evidence" value="ECO:0007669"/>
    <property type="project" value="UniProtKB-KW"/>
</dbReference>
<dbReference type="GO" id="GO:0015074">
    <property type="term" value="P:DNA integration"/>
    <property type="evidence" value="ECO:0007669"/>
    <property type="project" value="UniProtKB-KW"/>
</dbReference>
<keyword evidence="19" id="KW-1185">Reference proteome</keyword>
<dbReference type="PANTHER" id="PTHR37984">
    <property type="entry name" value="PROTEIN CBG26694"/>
    <property type="match status" value="1"/>
</dbReference>
<evidence type="ECO:0000259" key="17">
    <source>
        <dbReference type="PROSITE" id="PS50994"/>
    </source>
</evidence>
<dbReference type="PANTHER" id="PTHR37984:SF5">
    <property type="entry name" value="PROTEIN NYNRIN-LIKE"/>
    <property type="match status" value="1"/>
</dbReference>
<gene>
    <name evidence="18" type="ORF">O181_110160</name>
</gene>
<evidence type="ECO:0000256" key="14">
    <source>
        <dbReference type="ARBA" id="ARBA00023125"/>
    </source>
</evidence>
<evidence type="ECO:0000256" key="12">
    <source>
        <dbReference type="ARBA" id="ARBA00022918"/>
    </source>
</evidence>
<keyword evidence="3" id="KW-0548">Nucleotidyltransferase</keyword>
<accession>A0A9Q3JZV1</accession>
<keyword evidence="15" id="KW-0233">DNA recombination</keyword>
<dbReference type="Proteomes" id="UP000765509">
    <property type="component" value="Unassembled WGS sequence"/>
</dbReference>
<dbReference type="GO" id="GO:0003677">
    <property type="term" value="F:DNA binding"/>
    <property type="evidence" value="ECO:0007669"/>
    <property type="project" value="UniProtKB-KW"/>
</dbReference>
<feature type="non-terminal residue" evidence="18">
    <location>
        <position position="1"/>
    </location>
</feature>
<dbReference type="InterPro" id="IPR056924">
    <property type="entry name" value="SH3_Tf2-1"/>
</dbReference>
<evidence type="ECO:0000313" key="19">
    <source>
        <dbReference type="Proteomes" id="UP000765509"/>
    </source>
</evidence>
<dbReference type="GO" id="GO:0003723">
    <property type="term" value="F:RNA binding"/>
    <property type="evidence" value="ECO:0007669"/>
    <property type="project" value="UniProtKB-KW"/>
</dbReference>
<keyword evidence="5" id="KW-0479">Metal-binding</keyword>
<comment type="caution">
    <text evidence="18">The sequence shown here is derived from an EMBL/GenBank/DDBJ whole genome shotgun (WGS) entry which is preliminary data.</text>
</comment>
<dbReference type="Gene3D" id="1.10.340.70">
    <property type="match status" value="1"/>
</dbReference>
<dbReference type="InterPro" id="IPR050951">
    <property type="entry name" value="Retrovirus_Pol_polyprotein"/>
</dbReference>
<keyword evidence="1" id="KW-0645">Protease</keyword>
<keyword evidence="14" id="KW-0238">DNA-binding</keyword>
<evidence type="ECO:0000256" key="6">
    <source>
        <dbReference type="ARBA" id="ARBA00022750"/>
    </source>
</evidence>
<dbReference type="SUPFAM" id="SSF53098">
    <property type="entry name" value="Ribonuclease H-like"/>
    <property type="match status" value="1"/>
</dbReference>
<dbReference type="AlphaFoldDB" id="A0A9Q3JZV1"/>
<keyword evidence="12" id="KW-0695">RNA-directed DNA polymerase</keyword>
<dbReference type="InterPro" id="IPR012337">
    <property type="entry name" value="RNaseH-like_sf"/>
</dbReference>
<evidence type="ECO:0000256" key="3">
    <source>
        <dbReference type="ARBA" id="ARBA00022695"/>
    </source>
</evidence>
<evidence type="ECO:0000256" key="11">
    <source>
        <dbReference type="ARBA" id="ARBA00022908"/>
    </source>
</evidence>
<keyword evidence="2" id="KW-0808">Transferase</keyword>
<evidence type="ECO:0000256" key="9">
    <source>
        <dbReference type="ARBA" id="ARBA00022842"/>
    </source>
</evidence>
<feature type="domain" description="Integrase catalytic" evidence="17">
    <location>
        <begin position="330"/>
        <end position="497"/>
    </location>
</feature>
<dbReference type="CDD" id="cd09274">
    <property type="entry name" value="RNase_HI_RT_Ty3"/>
    <property type="match status" value="1"/>
</dbReference>
<evidence type="ECO:0000256" key="2">
    <source>
        <dbReference type="ARBA" id="ARBA00022679"/>
    </source>
</evidence>
<evidence type="ECO:0000313" key="18">
    <source>
        <dbReference type="EMBL" id="MBW0570445.1"/>
    </source>
</evidence>
<evidence type="ECO:0000256" key="13">
    <source>
        <dbReference type="ARBA" id="ARBA00022932"/>
    </source>
</evidence>
<reference evidence="18" key="1">
    <citation type="submission" date="2021-03" db="EMBL/GenBank/DDBJ databases">
        <title>Draft genome sequence of rust myrtle Austropuccinia psidii MF-1, a brazilian biotype.</title>
        <authorList>
            <person name="Quecine M.C."/>
            <person name="Pachon D.M.R."/>
            <person name="Bonatelli M.L."/>
            <person name="Correr F.H."/>
            <person name="Franceschini L.M."/>
            <person name="Leite T.F."/>
            <person name="Margarido G.R.A."/>
            <person name="Almeida C.A."/>
            <person name="Ferrarezi J.A."/>
            <person name="Labate C.A."/>
        </authorList>
    </citation>
    <scope>NUCLEOTIDE SEQUENCE</scope>
    <source>
        <strain evidence="18">MF-1</strain>
    </source>
</reference>
<dbReference type="SUPFAM" id="SSF56672">
    <property type="entry name" value="DNA/RNA polymerases"/>
    <property type="match status" value="1"/>
</dbReference>
<evidence type="ECO:0000256" key="15">
    <source>
        <dbReference type="ARBA" id="ARBA00023172"/>
    </source>
</evidence>
<dbReference type="GO" id="GO:0004519">
    <property type="term" value="F:endonuclease activity"/>
    <property type="evidence" value="ECO:0007669"/>
    <property type="project" value="UniProtKB-KW"/>
</dbReference>
<keyword evidence="4" id="KW-0540">Nuclease</keyword>
<evidence type="ECO:0000256" key="4">
    <source>
        <dbReference type="ARBA" id="ARBA00022722"/>
    </source>
</evidence>
<protein>
    <recommendedName>
        <fullName evidence="17">Integrase catalytic domain-containing protein</fullName>
    </recommendedName>
</protein>
<dbReference type="GO" id="GO:0004190">
    <property type="term" value="F:aspartic-type endopeptidase activity"/>
    <property type="evidence" value="ECO:0007669"/>
    <property type="project" value="UniProtKB-KW"/>
</dbReference>
<dbReference type="InterPro" id="IPR043502">
    <property type="entry name" value="DNA/RNA_pol_sf"/>
</dbReference>
<dbReference type="InterPro" id="IPR001584">
    <property type="entry name" value="Integrase_cat-core"/>
</dbReference>
<dbReference type="GO" id="GO:0003887">
    <property type="term" value="F:DNA-directed DNA polymerase activity"/>
    <property type="evidence" value="ECO:0007669"/>
    <property type="project" value="UniProtKB-KW"/>
</dbReference>
<organism evidence="18 19">
    <name type="scientific">Austropuccinia psidii MF-1</name>
    <dbReference type="NCBI Taxonomy" id="1389203"/>
    <lineage>
        <taxon>Eukaryota</taxon>
        <taxon>Fungi</taxon>
        <taxon>Dikarya</taxon>
        <taxon>Basidiomycota</taxon>
        <taxon>Pucciniomycotina</taxon>
        <taxon>Pucciniomycetes</taxon>
        <taxon>Pucciniales</taxon>
        <taxon>Sphaerophragmiaceae</taxon>
        <taxon>Austropuccinia</taxon>
    </lineage>
</organism>
<keyword evidence="9" id="KW-0460">Magnesium</keyword>
<dbReference type="Pfam" id="PF17921">
    <property type="entry name" value="Integrase_H2C2"/>
    <property type="match status" value="1"/>
</dbReference>
<dbReference type="GO" id="GO:0005634">
    <property type="term" value="C:nucleus"/>
    <property type="evidence" value="ECO:0007669"/>
    <property type="project" value="UniProtKB-ARBA"/>
</dbReference>
<evidence type="ECO:0000256" key="1">
    <source>
        <dbReference type="ARBA" id="ARBA00022670"/>
    </source>
</evidence>
<dbReference type="InterPro" id="IPR041588">
    <property type="entry name" value="Integrase_H2C2"/>
</dbReference>
<dbReference type="Gene3D" id="3.30.420.10">
    <property type="entry name" value="Ribonuclease H-like superfamily/Ribonuclease H"/>
    <property type="match status" value="1"/>
</dbReference>
<keyword evidence="11" id="KW-0229">DNA integration</keyword>